<dbReference type="Proteomes" id="UP000664417">
    <property type="component" value="Unassembled WGS sequence"/>
</dbReference>
<dbReference type="InterPro" id="IPR017441">
    <property type="entry name" value="Protein_kinase_ATP_BS"/>
</dbReference>
<gene>
    <name evidence="7" type="ORF">J3U88_27285</name>
</gene>
<dbReference type="GO" id="GO:0005524">
    <property type="term" value="F:ATP binding"/>
    <property type="evidence" value="ECO:0007669"/>
    <property type="project" value="UniProtKB-UniRule"/>
</dbReference>
<dbReference type="PROSITE" id="PS50011">
    <property type="entry name" value="PROTEIN_KINASE_DOM"/>
    <property type="match status" value="1"/>
</dbReference>
<dbReference type="InterPro" id="IPR053137">
    <property type="entry name" value="NLR-like"/>
</dbReference>
<feature type="compositionally biased region" description="Polar residues" evidence="5">
    <location>
        <begin position="23"/>
        <end position="32"/>
    </location>
</feature>
<sequence length="1533" mass="169812">MGTRYLQLGFPARRITLQHEDPTSPSHESPTQGPGHAASAYAHPTHIGPYTLVRRLGRGGMGAVYLGERRQPLFMQVAVKLIRKDGDTASLQHHFQQERRLLADLKHPNISTLLDAGTTEDGHPWFIMEYIPGTTIDRWAQERQPTVTQLLALFIKVVNAVGFAHERGIIHRDIKPSNLMVTPDGEPKLLDFGIALPAQPDVTPDIAGAMTPEYASPEQQKGNRPSRSSDIYALGLLLLQLLTGRRPKNWTITPLTLIATLRGPETAERLSEKGTLPASPAPTTRLPEVLAYLLRRMLAPNPADRYSDIASLRPDLEDALVSLSLGQTREDTEPATQGDVLLWTHPDHDAAAVPLDECLRAAGLSVWFAGRNLQPGASRLATLLAALRSHRTCLVCLGPDGKGPWSRMPALADAVTALVTEDRLHARLFLLPGAEWHPDAADIPAVLRRLRPMGPSIDERLPQNLSENAPQKPKDTPAGLVCPYRGLEPFREADRDAFFGRERLVEQLLDQTLTQPLVCVAGNSGSGKSSLINAGLIPACRDRGDLVLVMRPGTLPLSALAHALAPLLPQDQNENQPNRLTLRMKTAKEALHFVLRELSDRHGGKRVLLVIDPFEEVFTNEGTGARHFMENLDFLLSRQHDNLVPVLGMRSDFLGHCATWPMLNELICKHMLQVGPMNREQQARAIREPAALAGLALEPGLTTRILDDLAGSDGELPLLEHALLELFERRNGHLLTNEAYAEIGGIGGALARRAEEEFAAATPEEQASLRRLFVFCLVHAAARTRRRATMAEVEPFALGRLLERWTKARLLHIGYDAVQDCDMVDVTHEALIRKWDRVDRWLEEDRHHVHQVQRLRQAAHHWAEHERDPELLPRGGPLQRLEELLETAGLQLTEVERAYVEHAVAARTRAREAEETQRRAKLQRYQQRALRGRLLAVFLVVLISSFALTLWVQLQRTDQARQDAQRATDFLSTLISELDPGTQGDQTLTVADILDLGERRLEENFVNQPEAGADLLLTIATGNLNLARYDIAERQIARVAALREKADPIARAAVFKALGHLHEKQGNYGQSREALEEALALRRAGGDPADGKTGRILIELGWIHQLEGNYELAQKAFEQARDRFETVLPGDDVRRADPIHQLGNLAWKQGDFHRAELLMRAALSIREKALGANHPTLAPNCNDLALVLTDLGELEEAEQLMRRTLALDEKAFGQDHPEVATDLNNLAFVLIAREQPEQAKPLIIRSINIMENIHGPDHPQLATSLTNLAMINYELNLLPEAETHARRARHIQETSYGPDHPENTTYLSNLALILRNQGRNEEALPLLHRSLEVNVKAHGPGHISSAPSLNNLAMALRDAGRLKKAVDLLHRAVAVQSKAVGENHQSVAKLRGNLAWVLREDGDLVGAEQAYRQAIAAEKATLGAEHVRVGYRKAELAANLLQAGRPAEAEAIAKAAVALLEAGYPKGHWHLHYSQAVLGQVYVSLDREAEGRPMLEPALAKLNQNPGIHHTKTKEVQGFVTRLQQNTVGNPIP</sequence>
<dbReference type="GO" id="GO:0004672">
    <property type="term" value="F:protein kinase activity"/>
    <property type="evidence" value="ECO:0007669"/>
    <property type="project" value="InterPro"/>
</dbReference>
<dbReference type="RefSeq" id="WP_207862181.1">
    <property type="nucleotide sequence ID" value="NZ_JAFREP010000033.1"/>
</dbReference>
<evidence type="ECO:0000259" key="6">
    <source>
        <dbReference type="PROSITE" id="PS50011"/>
    </source>
</evidence>
<organism evidence="7 8">
    <name type="scientific">Acanthopleuribacter pedis</name>
    <dbReference type="NCBI Taxonomy" id="442870"/>
    <lineage>
        <taxon>Bacteria</taxon>
        <taxon>Pseudomonadati</taxon>
        <taxon>Acidobacteriota</taxon>
        <taxon>Holophagae</taxon>
        <taxon>Acanthopleuribacterales</taxon>
        <taxon>Acanthopleuribacteraceae</taxon>
        <taxon>Acanthopleuribacter</taxon>
    </lineage>
</organism>
<dbReference type="SUPFAM" id="SSF56112">
    <property type="entry name" value="Protein kinase-like (PK-like)"/>
    <property type="match status" value="1"/>
</dbReference>
<dbReference type="Pfam" id="PF20703">
    <property type="entry name" value="nSTAND1"/>
    <property type="match status" value="1"/>
</dbReference>
<dbReference type="InterPro" id="IPR011990">
    <property type="entry name" value="TPR-like_helical_dom_sf"/>
</dbReference>
<dbReference type="InterPro" id="IPR019734">
    <property type="entry name" value="TPR_rpt"/>
</dbReference>
<feature type="repeat" description="TPR" evidence="3">
    <location>
        <begin position="1052"/>
        <end position="1085"/>
    </location>
</feature>
<dbReference type="SMART" id="SM00220">
    <property type="entry name" value="S_TKc"/>
    <property type="match status" value="1"/>
</dbReference>
<evidence type="ECO:0000256" key="3">
    <source>
        <dbReference type="PROSITE-ProRule" id="PRU00339"/>
    </source>
</evidence>
<dbReference type="InterPro" id="IPR008271">
    <property type="entry name" value="Ser/Thr_kinase_AS"/>
</dbReference>
<dbReference type="PANTHER" id="PTHR46082">
    <property type="entry name" value="ATP/GTP-BINDING PROTEIN-RELATED"/>
    <property type="match status" value="1"/>
</dbReference>
<dbReference type="EMBL" id="JAFREP010000033">
    <property type="protein sequence ID" value="MBO1322208.1"/>
    <property type="molecule type" value="Genomic_DNA"/>
</dbReference>
<dbReference type="Pfam" id="PF13424">
    <property type="entry name" value="TPR_12"/>
    <property type="match status" value="4"/>
</dbReference>
<feature type="domain" description="Protein kinase" evidence="6">
    <location>
        <begin position="50"/>
        <end position="321"/>
    </location>
</feature>
<dbReference type="PROSITE" id="PS00108">
    <property type="entry name" value="PROTEIN_KINASE_ST"/>
    <property type="match status" value="1"/>
</dbReference>
<evidence type="ECO:0000313" key="8">
    <source>
        <dbReference type="Proteomes" id="UP000664417"/>
    </source>
</evidence>
<keyword evidence="3" id="KW-0802">TPR repeat</keyword>
<evidence type="ECO:0000256" key="5">
    <source>
        <dbReference type="SAM" id="MobiDB-lite"/>
    </source>
</evidence>
<dbReference type="InterPro" id="IPR049052">
    <property type="entry name" value="nSTAND1"/>
</dbReference>
<dbReference type="PROSITE" id="PS00107">
    <property type="entry name" value="PROTEIN_KINASE_ATP"/>
    <property type="match status" value="1"/>
</dbReference>
<evidence type="ECO:0000256" key="4">
    <source>
        <dbReference type="PROSITE-ProRule" id="PRU10141"/>
    </source>
</evidence>
<dbReference type="Gene3D" id="1.25.40.10">
    <property type="entry name" value="Tetratricopeptide repeat domain"/>
    <property type="match status" value="3"/>
</dbReference>
<dbReference type="SMART" id="SM00028">
    <property type="entry name" value="TPR"/>
    <property type="match status" value="9"/>
</dbReference>
<protein>
    <submittedName>
        <fullName evidence="7">Tetratricopeptide repeat protein</fullName>
    </submittedName>
</protein>
<dbReference type="CDD" id="cd14014">
    <property type="entry name" value="STKc_PknB_like"/>
    <property type="match status" value="1"/>
</dbReference>
<evidence type="ECO:0000256" key="2">
    <source>
        <dbReference type="ARBA" id="ARBA00022840"/>
    </source>
</evidence>
<evidence type="ECO:0000313" key="7">
    <source>
        <dbReference type="EMBL" id="MBO1322208.1"/>
    </source>
</evidence>
<name>A0A8J7QPE7_9BACT</name>
<dbReference type="Pfam" id="PF00069">
    <property type="entry name" value="Pkinase"/>
    <property type="match status" value="1"/>
</dbReference>
<dbReference type="Gene3D" id="3.40.50.300">
    <property type="entry name" value="P-loop containing nucleotide triphosphate hydrolases"/>
    <property type="match status" value="1"/>
</dbReference>
<feature type="binding site" evidence="4">
    <location>
        <position position="84"/>
    </location>
    <ligand>
        <name>ATP</name>
        <dbReference type="ChEBI" id="CHEBI:30616"/>
    </ligand>
</feature>
<evidence type="ECO:0000256" key="1">
    <source>
        <dbReference type="ARBA" id="ARBA00022741"/>
    </source>
</evidence>
<keyword evidence="1 4" id="KW-0547">Nucleotide-binding</keyword>
<feature type="region of interest" description="Disordered" evidence="5">
    <location>
        <begin position="457"/>
        <end position="478"/>
    </location>
</feature>
<dbReference type="SUPFAM" id="SSF48452">
    <property type="entry name" value="TPR-like"/>
    <property type="match status" value="5"/>
</dbReference>
<keyword evidence="8" id="KW-1185">Reference proteome</keyword>
<dbReference type="PROSITE" id="PS50005">
    <property type="entry name" value="TPR"/>
    <property type="match status" value="1"/>
</dbReference>
<dbReference type="PANTHER" id="PTHR46082:SF6">
    <property type="entry name" value="AAA+ ATPASE DOMAIN-CONTAINING PROTEIN-RELATED"/>
    <property type="match status" value="1"/>
</dbReference>
<feature type="region of interest" description="Disordered" evidence="5">
    <location>
        <begin position="14"/>
        <end position="41"/>
    </location>
</feature>
<dbReference type="Gene3D" id="3.30.200.20">
    <property type="entry name" value="Phosphorylase Kinase, domain 1"/>
    <property type="match status" value="1"/>
</dbReference>
<dbReference type="InterPro" id="IPR011009">
    <property type="entry name" value="Kinase-like_dom_sf"/>
</dbReference>
<reference evidence="7" key="1">
    <citation type="submission" date="2021-03" db="EMBL/GenBank/DDBJ databases">
        <authorList>
            <person name="Wang G."/>
        </authorList>
    </citation>
    <scope>NUCLEOTIDE SEQUENCE</scope>
    <source>
        <strain evidence="7">KCTC 12899</strain>
    </source>
</reference>
<dbReference type="InterPro" id="IPR000719">
    <property type="entry name" value="Prot_kinase_dom"/>
</dbReference>
<proteinExistence type="predicted"/>
<comment type="caution">
    <text evidence="7">The sequence shown here is derived from an EMBL/GenBank/DDBJ whole genome shotgun (WGS) entry which is preliminary data.</text>
</comment>
<dbReference type="Gene3D" id="1.10.510.10">
    <property type="entry name" value="Transferase(Phosphotransferase) domain 1"/>
    <property type="match status" value="1"/>
</dbReference>
<dbReference type="Pfam" id="PF13374">
    <property type="entry name" value="TPR_10"/>
    <property type="match status" value="1"/>
</dbReference>
<accession>A0A8J7QPE7</accession>
<dbReference type="SUPFAM" id="SSF52540">
    <property type="entry name" value="P-loop containing nucleoside triphosphate hydrolases"/>
    <property type="match status" value="1"/>
</dbReference>
<dbReference type="InterPro" id="IPR027417">
    <property type="entry name" value="P-loop_NTPase"/>
</dbReference>
<keyword evidence="2 4" id="KW-0067">ATP-binding</keyword>